<dbReference type="Proteomes" id="UP000662914">
    <property type="component" value="Chromosome"/>
</dbReference>
<keyword evidence="3 6" id="KW-0812">Transmembrane</keyword>
<dbReference type="GO" id="GO:0005886">
    <property type="term" value="C:plasma membrane"/>
    <property type="evidence" value="ECO:0007669"/>
    <property type="project" value="UniProtKB-SubCell"/>
</dbReference>
<organism evidence="7 8">
    <name type="scientific">Candidatus Desulfobacillus denitrificans</name>
    <dbReference type="NCBI Taxonomy" id="2608985"/>
    <lineage>
        <taxon>Bacteria</taxon>
        <taxon>Pseudomonadati</taxon>
        <taxon>Pseudomonadota</taxon>
        <taxon>Betaproteobacteria</taxon>
        <taxon>Candidatus Desulfobacillus</taxon>
    </lineage>
</organism>
<evidence type="ECO:0000256" key="6">
    <source>
        <dbReference type="SAM" id="Phobius"/>
    </source>
</evidence>
<accession>A0A809S1B8</accession>
<evidence type="ECO:0000256" key="4">
    <source>
        <dbReference type="ARBA" id="ARBA00022989"/>
    </source>
</evidence>
<sequence>MIDMTLAQIAGFLAAAALITLAPGPDNLSVLSLGLSRGRRAGIGFGLGCALGCFIHTLLATLGVTALIAASDTAFTLLKLAGAAYLVWLGIGALRSPGATLAADAGAAPADDPMRPYLMRGFVANAINPKVALFFLAFLPQFVDPSRGHAAAQTALLGALFAAQTVLIFGSIGWYAGALGGWLRNRPTVGRWLDRATGVLFIGLGIRLALAGRN</sequence>
<proteinExistence type="predicted"/>
<feature type="transmembrane region" description="Helical" evidence="6">
    <location>
        <begin position="122"/>
        <end position="143"/>
    </location>
</feature>
<feature type="transmembrane region" description="Helical" evidence="6">
    <location>
        <begin position="45"/>
        <end position="70"/>
    </location>
</feature>
<evidence type="ECO:0000256" key="5">
    <source>
        <dbReference type="ARBA" id="ARBA00023136"/>
    </source>
</evidence>
<dbReference type="PANTHER" id="PTHR30086:SF20">
    <property type="entry name" value="ARGININE EXPORTER PROTEIN ARGO-RELATED"/>
    <property type="match status" value="1"/>
</dbReference>
<keyword evidence="5 6" id="KW-0472">Membrane</keyword>
<evidence type="ECO:0000313" key="7">
    <source>
        <dbReference type="EMBL" id="BBO22337.1"/>
    </source>
</evidence>
<feature type="transmembrane region" description="Helical" evidence="6">
    <location>
        <begin position="196"/>
        <end position="212"/>
    </location>
</feature>
<evidence type="ECO:0000313" key="8">
    <source>
        <dbReference type="Proteomes" id="UP000662914"/>
    </source>
</evidence>
<protein>
    <submittedName>
        <fullName evidence="7">Lysine transporter LysE</fullName>
    </submittedName>
</protein>
<evidence type="ECO:0000256" key="1">
    <source>
        <dbReference type="ARBA" id="ARBA00004651"/>
    </source>
</evidence>
<keyword evidence="2" id="KW-1003">Cell membrane</keyword>
<evidence type="ECO:0000256" key="2">
    <source>
        <dbReference type="ARBA" id="ARBA00022475"/>
    </source>
</evidence>
<feature type="transmembrane region" description="Helical" evidence="6">
    <location>
        <begin position="155"/>
        <end position="176"/>
    </location>
</feature>
<keyword evidence="4 6" id="KW-1133">Transmembrane helix</keyword>
<dbReference type="PANTHER" id="PTHR30086">
    <property type="entry name" value="ARGININE EXPORTER PROTEIN ARGO"/>
    <property type="match status" value="1"/>
</dbReference>
<dbReference type="EMBL" id="AP021857">
    <property type="protein sequence ID" value="BBO22337.1"/>
    <property type="molecule type" value="Genomic_DNA"/>
</dbReference>
<dbReference type="KEGG" id="ddz:DSYM_30360"/>
<comment type="subcellular location">
    <subcellularLocation>
        <location evidence="1">Cell membrane</location>
        <topology evidence="1">Multi-pass membrane protein</topology>
    </subcellularLocation>
</comment>
<dbReference type="InterPro" id="IPR001123">
    <property type="entry name" value="LeuE-type"/>
</dbReference>
<dbReference type="GO" id="GO:0015171">
    <property type="term" value="F:amino acid transmembrane transporter activity"/>
    <property type="evidence" value="ECO:0007669"/>
    <property type="project" value="TreeGrafter"/>
</dbReference>
<gene>
    <name evidence="7" type="ORF">DSYM_30360</name>
</gene>
<feature type="transmembrane region" description="Helical" evidence="6">
    <location>
        <begin position="77"/>
        <end position="94"/>
    </location>
</feature>
<dbReference type="Pfam" id="PF01810">
    <property type="entry name" value="LysE"/>
    <property type="match status" value="1"/>
</dbReference>
<dbReference type="AlphaFoldDB" id="A0A809S1B8"/>
<reference evidence="7" key="1">
    <citation type="journal article" name="DNA Res.">
        <title>The physiological potential of anammox bacteria as revealed by their core genome structure.</title>
        <authorList>
            <person name="Okubo T."/>
            <person name="Toyoda A."/>
            <person name="Fukuhara K."/>
            <person name="Uchiyama I."/>
            <person name="Harigaya Y."/>
            <person name="Kuroiwa M."/>
            <person name="Suzuki T."/>
            <person name="Murakami Y."/>
            <person name="Suwa Y."/>
            <person name="Takami H."/>
        </authorList>
    </citation>
    <scope>NUCLEOTIDE SEQUENCE</scope>
    <source>
        <strain evidence="7">317325-3</strain>
    </source>
</reference>
<evidence type="ECO:0000256" key="3">
    <source>
        <dbReference type="ARBA" id="ARBA00022692"/>
    </source>
</evidence>
<dbReference type="PIRSF" id="PIRSF006324">
    <property type="entry name" value="LeuE"/>
    <property type="match status" value="1"/>
</dbReference>
<name>A0A809S1B8_9PROT</name>